<comment type="caution">
    <text evidence="1">The sequence shown here is derived from an EMBL/GenBank/DDBJ whole genome shotgun (WGS) entry which is preliminary data.</text>
</comment>
<dbReference type="AlphaFoldDB" id="A0A1Q8Q251"/>
<evidence type="ECO:0000313" key="1">
    <source>
        <dbReference type="EMBL" id="OLN21419.1"/>
    </source>
</evidence>
<name>A0A1Q8Q251_9BACI</name>
<organism evidence="1 2">
    <name type="scientific">Domibacillus antri</name>
    <dbReference type="NCBI Taxonomy" id="1714264"/>
    <lineage>
        <taxon>Bacteria</taxon>
        <taxon>Bacillati</taxon>
        <taxon>Bacillota</taxon>
        <taxon>Bacilli</taxon>
        <taxon>Bacillales</taxon>
        <taxon>Bacillaceae</taxon>
        <taxon>Domibacillus</taxon>
    </lineage>
</organism>
<dbReference type="Pfam" id="PF05037">
    <property type="entry name" value="DUF669"/>
    <property type="match status" value="1"/>
</dbReference>
<keyword evidence="2" id="KW-1185">Reference proteome</keyword>
<protein>
    <recommendedName>
        <fullName evidence="3">DUF669 domain-containing protein</fullName>
    </recommendedName>
</protein>
<dbReference type="InterPro" id="IPR007731">
    <property type="entry name" value="DUF669"/>
</dbReference>
<evidence type="ECO:0008006" key="3">
    <source>
        <dbReference type="Google" id="ProtNLM"/>
    </source>
</evidence>
<dbReference type="Proteomes" id="UP000185568">
    <property type="component" value="Unassembled WGS sequence"/>
</dbReference>
<evidence type="ECO:0000313" key="2">
    <source>
        <dbReference type="Proteomes" id="UP000185568"/>
    </source>
</evidence>
<proteinExistence type="predicted"/>
<sequence length="154" mass="17928">MNLKELAAKMASEGFDPKTAVVDQDDYNFPDGVYDVVVESVEHRVSDKGTEWISIALEILNEGYEKRKYFANYWLTEKSLERTIKRLWADAEQVFGVEITIEDIGNIETDFVEKMQSALGMQLELDLKTSRYKDKKTNEQKEWQNFKLSVQTPF</sequence>
<dbReference type="STRING" id="1714264.BTO30_14980"/>
<reference evidence="1 2" key="1">
    <citation type="submission" date="2016-12" db="EMBL/GenBank/DDBJ databases">
        <title>Domibacillus antri genome sequencing.</title>
        <authorList>
            <person name="Verma A."/>
            <person name="Krishnamurthi S."/>
        </authorList>
    </citation>
    <scope>NUCLEOTIDE SEQUENCE [LARGE SCALE GENOMIC DNA]</scope>
    <source>
        <strain evidence="1 2">XD80</strain>
    </source>
</reference>
<accession>A0A1Q8Q251</accession>
<dbReference type="RefSeq" id="WP_075399515.1">
    <property type="nucleotide sequence ID" value="NZ_MSDU01000048.1"/>
</dbReference>
<dbReference type="EMBL" id="MSDU01000048">
    <property type="protein sequence ID" value="OLN21419.1"/>
    <property type="molecule type" value="Genomic_DNA"/>
</dbReference>
<gene>
    <name evidence="1" type="ORF">BTO30_14980</name>
</gene>
<dbReference type="OrthoDB" id="1028010at2"/>